<dbReference type="Gene3D" id="3.40.50.2020">
    <property type="match status" value="1"/>
</dbReference>
<dbReference type="PANTHER" id="PTHR19278:SF9">
    <property type="entry name" value="URIDINE 5'-MONOPHOSPHATE SYNTHASE"/>
    <property type="match status" value="1"/>
</dbReference>
<keyword evidence="5" id="KW-0665">Pyrimidine biosynthesis</keyword>
<comment type="pathway">
    <text evidence="1">Pyrimidine metabolism; UMP biosynthesis via de novo pathway; UMP from orotate: step 1/2.</text>
</comment>
<keyword evidence="4" id="KW-0808">Transferase</keyword>
<dbReference type="InterPro" id="IPR004467">
    <property type="entry name" value="Or_phspho_trans_dom"/>
</dbReference>
<dbReference type="HAMAP" id="MF_01208">
    <property type="entry name" value="PyrE"/>
    <property type="match status" value="1"/>
</dbReference>
<dbReference type="CDD" id="cd06223">
    <property type="entry name" value="PRTases_typeI"/>
    <property type="match status" value="1"/>
</dbReference>
<evidence type="ECO:0000256" key="3">
    <source>
        <dbReference type="ARBA" id="ARBA00022676"/>
    </source>
</evidence>
<gene>
    <name evidence="6" type="ORF">METZ01_LOCUS204063</name>
</gene>
<sequence>MNLDNFKNKTAKILLDIKAINFQPKKPFKLTSGKLSPVYVDCRKIISHLKERRLIINMGSKLIKKKMNLKKIDYIAGGETAGIPYASWLSEKLNKPMIYIRKKPKGFGKLSQIEGEIKNKSRILLIEDLSTDGKSKINFCNAIKKAGGKIKDIFVIFNYDIYSDTIFKRNNLKLHFLTNWKFVIKNLKNVESLKNKEILEIEKFLS</sequence>
<feature type="non-terminal residue" evidence="6">
    <location>
        <position position="206"/>
    </location>
</feature>
<dbReference type="EMBL" id="UINC01045000">
    <property type="protein sequence ID" value="SVB51209.1"/>
    <property type="molecule type" value="Genomic_DNA"/>
</dbReference>
<dbReference type="InterPro" id="IPR029057">
    <property type="entry name" value="PRTase-like"/>
</dbReference>
<dbReference type="EC" id="2.4.2.10" evidence="2"/>
<evidence type="ECO:0000256" key="4">
    <source>
        <dbReference type="ARBA" id="ARBA00022679"/>
    </source>
</evidence>
<dbReference type="GO" id="GO:0004588">
    <property type="term" value="F:orotate phosphoribosyltransferase activity"/>
    <property type="evidence" value="ECO:0007669"/>
    <property type="project" value="UniProtKB-EC"/>
</dbReference>
<proteinExistence type="inferred from homology"/>
<evidence type="ECO:0000256" key="2">
    <source>
        <dbReference type="ARBA" id="ARBA00011971"/>
    </source>
</evidence>
<dbReference type="UniPathway" id="UPA00070">
    <property type="reaction ID" value="UER00119"/>
</dbReference>
<reference evidence="6" key="1">
    <citation type="submission" date="2018-05" db="EMBL/GenBank/DDBJ databases">
        <authorList>
            <person name="Lanie J.A."/>
            <person name="Ng W.-L."/>
            <person name="Kazmierczak K.M."/>
            <person name="Andrzejewski T.M."/>
            <person name="Davidsen T.M."/>
            <person name="Wayne K.J."/>
            <person name="Tettelin H."/>
            <person name="Glass J.I."/>
            <person name="Rusch D."/>
            <person name="Podicherti R."/>
            <person name="Tsui H.-C.T."/>
            <person name="Winkler M.E."/>
        </authorList>
    </citation>
    <scope>NUCLEOTIDE SEQUENCE</scope>
</reference>
<dbReference type="GO" id="GO:0019856">
    <property type="term" value="P:pyrimidine nucleobase biosynthetic process"/>
    <property type="evidence" value="ECO:0007669"/>
    <property type="project" value="TreeGrafter"/>
</dbReference>
<dbReference type="AlphaFoldDB" id="A0A382ELD7"/>
<dbReference type="SUPFAM" id="SSF53271">
    <property type="entry name" value="PRTase-like"/>
    <property type="match status" value="1"/>
</dbReference>
<evidence type="ECO:0000256" key="1">
    <source>
        <dbReference type="ARBA" id="ARBA00004889"/>
    </source>
</evidence>
<dbReference type="NCBIfam" id="NF001729">
    <property type="entry name" value="PRK00455.1-3"/>
    <property type="match status" value="1"/>
</dbReference>
<protein>
    <recommendedName>
        <fullName evidence="2">orotate phosphoribosyltransferase</fullName>
        <ecNumber evidence="2">2.4.2.10</ecNumber>
    </recommendedName>
</protein>
<dbReference type="GO" id="GO:0044205">
    <property type="term" value="P:'de novo' UMP biosynthetic process"/>
    <property type="evidence" value="ECO:0007669"/>
    <property type="project" value="UniProtKB-UniPathway"/>
</dbReference>
<name>A0A382ELD7_9ZZZZ</name>
<keyword evidence="3" id="KW-0328">Glycosyltransferase</keyword>
<evidence type="ECO:0000313" key="6">
    <source>
        <dbReference type="EMBL" id="SVB51209.1"/>
    </source>
</evidence>
<dbReference type="InterPro" id="IPR023031">
    <property type="entry name" value="OPRT"/>
</dbReference>
<accession>A0A382ELD7</accession>
<evidence type="ECO:0000256" key="5">
    <source>
        <dbReference type="ARBA" id="ARBA00022975"/>
    </source>
</evidence>
<organism evidence="6">
    <name type="scientific">marine metagenome</name>
    <dbReference type="NCBI Taxonomy" id="408172"/>
    <lineage>
        <taxon>unclassified sequences</taxon>
        <taxon>metagenomes</taxon>
        <taxon>ecological metagenomes</taxon>
    </lineage>
</organism>
<feature type="non-terminal residue" evidence="6">
    <location>
        <position position="1"/>
    </location>
</feature>
<dbReference type="InterPro" id="IPR000836">
    <property type="entry name" value="PRTase_dom"/>
</dbReference>
<dbReference type="PANTHER" id="PTHR19278">
    <property type="entry name" value="OROTATE PHOSPHORIBOSYLTRANSFERASE"/>
    <property type="match status" value="1"/>
</dbReference>
<dbReference type="NCBIfam" id="TIGR00336">
    <property type="entry name" value="pyrE"/>
    <property type="match status" value="1"/>
</dbReference>